<dbReference type="GO" id="GO:0005524">
    <property type="term" value="F:ATP binding"/>
    <property type="evidence" value="ECO:0007669"/>
    <property type="project" value="UniProtKB-KW"/>
</dbReference>
<gene>
    <name evidence="2" type="ORF">NGB36_21115</name>
</gene>
<evidence type="ECO:0000313" key="3">
    <source>
        <dbReference type="Proteomes" id="UP001057702"/>
    </source>
</evidence>
<dbReference type="InterPro" id="IPR027417">
    <property type="entry name" value="P-loop_NTPase"/>
</dbReference>
<sequence length="426" mass="44302">MNATSTRPTLTELRLSAFKSHRGAGFSLGPVTVVSGRSGSGKSSVLEALGVLTRLACGDGLGEVFAAVRGGAAACVPQGARPDAEGRRGLRIGCTVDGPVGPVRLDLAVQAEPELRIVGERLTGAGEVLLSTALRDPARRTVQAAWHTAGLAPVTRAPLPDDRLATALLPLRVAGKTQGQLLVLAAVEQVLVALRAVFAVDPQPRRMRGPVGVGDGMLRGDCENLSAVLHRTQGECRTRHAALVAAARAVCDGPVEGLTVMRRVLARSGGGAAREAVMAAVDHGPLLGITPVDRLGDGELRFLALALVLLTGPGVLEMDQSAEVLPAQRAMTVLADGLDYGLDLAQTRELLSLAVRAAERGHVRLVGTVHDACRVAPEGFDGVTVIALGRRSLTGAMRERAAERDPGRAIERVPEQGGRREPAPMG</sequence>
<protein>
    <submittedName>
        <fullName evidence="2">ATP-binding protein</fullName>
    </submittedName>
</protein>
<evidence type="ECO:0000313" key="2">
    <source>
        <dbReference type="EMBL" id="MCQ4083036.1"/>
    </source>
</evidence>
<keyword evidence="3" id="KW-1185">Reference proteome</keyword>
<keyword evidence="2" id="KW-0067">ATP-binding</keyword>
<organism evidence="2 3">
    <name type="scientific">Streptomyces humicola</name>
    <dbReference type="NCBI Taxonomy" id="2953240"/>
    <lineage>
        <taxon>Bacteria</taxon>
        <taxon>Bacillati</taxon>
        <taxon>Actinomycetota</taxon>
        <taxon>Actinomycetes</taxon>
        <taxon>Kitasatosporales</taxon>
        <taxon>Streptomycetaceae</taxon>
        <taxon>Streptomyces</taxon>
    </lineage>
</organism>
<dbReference type="SUPFAM" id="SSF52540">
    <property type="entry name" value="P-loop containing nucleoside triphosphate hydrolases"/>
    <property type="match status" value="1"/>
</dbReference>
<feature type="region of interest" description="Disordered" evidence="1">
    <location>
        <begin position="397"/>
        <end position="426"/>
    </location>
</feature>
<evidence type="ECO:0000256" key="1">
    <source>
        <dbReference type="SAM" id="MobiDB-lite"/>
    </source>
</evidence>
<keyword evidence="2" id="KW-0547">Nucleotide-binding</keyword>
<name>A0ABT1PZE1_9ACTN</name>
<proteinExistence type="predicted"/>
<accession>A0ABT1PZE1</accession>
<comment type="caution">
    <text evidence="2">The sequence shown here is derived from an EMBL/GenBank/DDBJ whole genome shotgun (WGS) entry which is preliminary data.</text>
</comment>
<dbReference type="Gene3D" id="3.40.50.300">
    <property type="entry name" value="P-loop containing nucleotide triphosphate hydrolases"/>
    <property type="match status" value="1"/>
</dbReference>
<reference evidence="2" key="1">
    <citation type="submission" date="2022-06" db="EMBL/GenBank/DDBJ databases">
        <title>Draft genome sequence of Streptomyces sp. RB6PN25 isolated from peat swamp forest in Thailand.</title>
        <authorList>
            <person name="Duangmal K."/>
            <person name="Klaysubun C."/>
        </authorList>
    </citation>
    <scope>NUCLEOTIDE SEQUENCE</scope>
    <source>
        <strain evidence="2">RB6PN25</strain>
    </source>
</reference>
<dbReference type="EMBL" id="JANFNG010000018">
    <property type="protein sequence ID" value="MCQ4083036.1"/>
    <property type="molecule type" value="Genomic_DNA"/>
</dbReference>
<dbReference type="Proteomes" id="UP001057702">
    <property type="component" value="Unassembled WGS sequence"/>
</dbReference>
<dbReference type="RefSeq" id="WP_255921954.1">
    <property type="nucleotide sequence ID" value="NZ_JANFNG010000018.1"/>
</dbReference>